<accession>A0A2P8D9L9</accession>
<dbReference type="SUPFAM" id="SSF48726">
    <property type="entry name" value="Immunoglobulin"/>
    <property type="match status" value="1"/>
</dbReference>
<dbReference type="AlphaFoldDB" id="A0A2P8D9L9"/>
<feature type="domain" description="Ig-like" evidence="2">
    <location>
        <begin position="377"/>
        <end position="448"/>
    </location>
</feature>
<organism evidence="3 4">
    <name type="scientific">Taibaiella chishuiensis</name>
    <dbReference type="NCBI Taxonomy" id="1434707"/>
    <lineage>
        <taxon>Bacteria</taxon>
        <taxon>Pseudomonadati</taxon>
        <taxon>Bacteroidota</taxon>
        <taxon>Chitinophagia</taxon>
        <taxon>Chitinophagales</taxon>
        <taxon>Chitinophagaceae</taxon>
        <taxon>Taibaiella</taxon>
    </lineage>
</organism>
<keyword evidence="4" id="KW-1185">Reference proteome</keyword>
<feature type="signal peptide" evidence="1">
    <location>
        <begin position="1"/>
        <end position="22"/>
    </location>
</feature>
<dbReference type="RefSeq" id="WP_106520659.1">
    <property type="nucleotide sequence ID" value="NZ_PYGD01000001.1"/>
</dbReference>
<evidence type="ECO:0000313" key="4">
    <source>
        <dbReference type="Proteomes" id="UP000240572"/>
    </source>
</evidence>
<gene>
    <name evidence="3" type="ORF">B0I18_10165</name>
</gene>
<evidence type="ECO:0000256" key="1">
    <source>
        <dbReference type="SAM" id="SignalP"/>
    </source>
</evidence>
<dbReference type="Proteomes" id="UP000240572">
    <property type="component" value="Unassembled WGS sequence"/>
</dbReference>
<dbReference type="Pfam" id="PF13585">
    <property type="entry name" value="CHU_C"/>
    <property type="match status" value="1"/>
</dbReference>
<comment type="caution">
    <text evidence="3">The sequence shown here is derived from an EMBL/GenBank/DDBJ whole genome shotgun (WGS) entry which is preliminary data.</text>
</comment>
<dbReference type="Pfam" id="PF19081">
    <property type="entry name" value="Ig_7"/>
    <property type="match status" value="1"/>
</dbReference>
<dbReference type="NCBIfam" id="TIGR04131">
    <property type="entry name" value="Bac_Flav_CTERM"/>
    <property type="match status" value="1"/>
</dbReference>
<sequence>MKRLQLIGVFVLMLLGMQRAQAQIALQYRDTTICPGQTIQMCAAFSANPNPLNADDFFSGAVNIGFTFVYFGNPYTQFIASGNNFISFNVTKSTLYSSFTWAGATAAGDLNNAILLAFMDTDLSQGGKIRTQTFGTAPNRRCIVEYCQVPKFGGACNAFRVTNQLIMYEGTNIIEIHTGSIPGTPTCPSTTPGWAVQGVRDASSTVQIYTPNRGPADFWGSVGASAKATRYTPNGTASYLVDTTIPYKPWIMIESDSAAALKWYADSQPNLPIGTGACINVTPDGSTNYYIVKYQGGAGCEGGVQTFTDTVRIHYGTSHHTASQEICAGSTYNWLGRELYVPGQYDTMLKSPMGCDSFLTLNLTVNPLPKVDIKGSSTVNICEGSSAVLELKTPEATATYQWYRDNAPVAGETGSAITVSTPGVYKVEATSNKGCKANSAPFTVIVNPNPVAGIEPISGDVICAFDTLELKGEPGAGYDYRWAPGKPFRTLSGAEGQTVRGVFIEPTLVTLTVYNQFGCFDTATVMVPTKPCCEVFTPSGFTPNGDGLNDYFKPNLQPGQILLSMQIFDRYGKQVYNNKEITKGWDGKYESGEEASTDTYMFFIKYTCADGKIYERKDAISLIR</sequence>
<dbReference type="InterPro" id="IPR026341">
    <property type="entry name" value="T9SS_type_B"/>
</dbReference>
<protein>
    <submittedName>
        <fullName evidence="3">Gliding motility-associated-like protein</fullName>
    </submittedName>
</protein>
<name>A0A2P8D9L9_9BACT</name>
<dbReference type="OrthoDB" id="608579at2"/>
<reference evidence="3 4" key="1">
    <citation type="submission" date="2018-03" db="EMBL/GenBank/DDBJ databases">
        <title>Genomic Encyclopedia of Type Strains, Phase III (KMG-III): the genomes of soil and plant-associated and newly described type strains.</title>
        <authorList>
            <person name="Whitman W."/>
        </authorList>
    </citation>
    <scope>NUCLEOTIDE SEQUENCE [LARGE SCALE GENOMIC DNA]</scope>
    <source>
        <strain evidence="3 4">CGMCC 1.12700</strain>
    </source>
</reference>
<proteinExistence type="predicted"/>
<feature type="chain" id="PRO_5015169157" evidence="1">
    <location>
        <begin position="23"/>
        <end position="624"/>
    </location>
</feature>
<keyword evidence="1" id="KW-0732">Signal</keyword>
<dbReference type="InterPro" id="IPR036179">
    <property type="entry name" value="Ig-like_dom_sf"/>
</dbReference>
<evidence type="ECO:0000313" key="3">
    <source>
        <dbReference type="EMBL" id="PSK93916.1"/>
    </source>
</evidence>
<dbReference type="InterPro" id="IPR044023">
    <property type="entry name" value="Ig_7"/>
</dbReference>
<dbReference type="EMBL" id="PYGD01000001">
    <property type="protein sequence ID" value="PSK93916.1"/>
    <property type="molecule type" value="Genomic_DNA"/>
</dbReference>
<evidence type="ECO:0000259" key="2">
    <source>
        <dbReference type="Pfam" id="PF19081"/>
    </source>
</evidence>
<dbReference type="Gene3D" id="2.60.40.10">
    <property type="entry name" value="Immunoglobulins"/>
    <property type="match status" value="1"/>
</dbReference>
<dbReference type="InterPro" id="IPR013783">
    <property type="entry name" value="Ig-like_fold"/>
</dbReference>